<dbReference type="Pfam" id="PF03171">
    <property type="entry name" value="2OG-FeII_Oxy"/>
    <property type="match status" value="1"/>
</dbReference>
<dbReference type="Proteomes" id="UP000754644">
    <property type="component" value="Unassembled WGS sequence"/>
</dbReference>
<comment type="caution">
    <text evidence="13">The sequence shown here is derived from an EMBL/GenBank/DDBJ whole genome shotgun (WGS) entry which is preliminary data.</text>
</comment>
<dbReference type="PANTHER" id="PTHR47990">
    <property type="entry name" value="2-OXOGLUTARATE (2OG) AND FE(II)-DEPENDENT OXYGENASE SUPERFAMILY PROTEIN-RELATED"/>
    <property type="match status" value="1"/>
</dbReference>
<evidence type="ECO:0000256" key="1">
    <source>
        <dbReference type="ARBA" id="ARBA00001954"/>
    </source>
</evidence>
<accession>A0A973A814</accession>
<evidence type="ECO:0000256" key="4">
    <source>
        <dbReference type="ARBA" id="ARBA00012531"/>
    </source>
</evidence>
<keyword evidence="11" id="KW-0408">Iron</keyword>
<dbReference type="EC" id="1.14.20.7" evidence="3"/>
<dbReference type="SUPFAM" id="SSF51197">
    <property type="entry name" value="Clavaminate synthase-like"/>
    <property type="match status" value="1"/>
</dbReference>
<keyword evidence="6" id="KW-0266">Ethylene biosynthesis</keyword>
<evidence type="ECO:0000313" key="13">
    <source>
        <dbReference type="EMBL" id="NQV64258.1"/>
    </source>
</evidence>
<keyword evidence="11" id="KW-0560">Oxidoreductase</keyword>
<protein>
    <recommendedName>
        <fullName evidence="5">2-oxoglutarate-dependent ethylene/succinate-forming enzyme</fullName>
        <ecNumber evidence="4">1.13.12.19</ecNumber>
        <ecNumber evidence="3">1.14.20.7</ecNumber>
    </recommendedName>
    <alternativeName>
        <fullName evidence="7">2-oxoglutarate dioxygenase (ethylene-forming)</fullName>
    </alternativeName>
    <alternativeName>
        <fullName evidence="8">2-oxoglutarate/L-arginine monooxygenase/decarboxylase (succinate-forming)</fullName>
    </alternativeName>
</protein>
<comment type="similarity">
    <text evidence="11">Belongs to the iron/ascorbate-dependent oxidoreductase family.</text>
</comment>
<dbReference type="InterPro" id="IPR050231">
    <property type="entry name" value="Iron_ascorbate_oxido_reductase"/>
</dbReference>
<comment type="pathway">
    <text evidence="2">Alkene biosynthesis; ethylene biosynthesis via 2-oxoglutarate.</text>
</comment>
<evidence type="ECO:0000256" key="8">
    <source>
        <dbReference type="ARBA" id="ARBA00031282"/>
    </source>
</evidence>
<evidence type="ECO:0000256" key="5">
    <source>
        <dbReference type="ARBA" id="ARBA00019045"/>
    </source>
</evidence>
<dbReference type="GO" id="GO:0009693">
    <property type="term" value="P:ethylene biosynthetic process"/>
    <property type="evidence" value="ECO:0007669"/>
    <property type="project" value="UniProtKB-KW"/>
</dbReference>
<evidence type="ECO:0000256" key="11">
    <source>
        <dbReference type="RuleBase" id="RU003682"/>
    </source>
</evidence>
<gene>
    <name evidence="13" type="ORF">HQ497_02735</name>
</gene>
<comment type="catalytic activity">
    <reaction evidence="9">
        <text>2-oxoglutarate + O2 + 2 H(+) = ethene + 3 CO2 + H2O</text>
        <dbReference type="Rhea" id="RHEA:31523"/>
        <dbReference type="ChEBI" id="CHEBI:15377"/>
        <dbReference type="ChEBI" id="CHEBI:15378"/>
        <dbReference type="ChEBI" id="CHEBI:15379"/>
        <dbReference type="ChEBI" id="CHEBI:16526"/>
        <dbReference type="ChEBI" id="CHEBI:16810"/>
        <dbReference type="ChEBI" id="CHEBI:18153"/>
        <dbReference type="EC" id="1.13.12.19"/>
    </reaction>
</comment>
<dbReference type="GO" id="GO:0046872">
    <property type="term" value="F:metal ion binding"/>
    <property type="evidence" value="ECO:0007669"/>
    <property type="project" value="UniProtKB-KW"/>
</dbReference>
<dbReference type="InterPro" id="IPR005123">
    <property type="entry name" value="Oxoglu/Fe-dep_dioxygenase_dom"/>
</dbReference>
<dbReference type="PRINTS" id="PR00682">
    <property type="entry name" value="IPNSYNTHASE"/>
</dbReference>
<dbReference type="InterPro" id="IPR026992">
    <property type="entry name" value="DIOX_N"/>
</dbReference>
<dbReference type="PROSITE" id="PS51471">
    <property type="entry name" value="FE2OG_OXY"/>
    <property type="match status" value="1"/>
</dbReference>
<evidence type="ECO:0000256" key="7">
    <source>
        <dbReference type="ARBA" id="ARBA00031011"/>
    </source>
</evidence>
<evidence type="ECO:0000256" key="10">
    <source>
        <dbReference type="ARBA" id="ARBA00049359"/>
    </source>
</evidence>
<dbReference type="Pfam" id="PF14226">
    <property type="entry name" value="DIOX_N"/>
    <property type="match status" value="1"/>
</dbReference>
<dbReference type="AlphaFoldDB" id="A0A973A814"/>
<evidence type="ECO:0000313" key="14">
    <source>
        <dbReference type="Proteomes" id="UP000754644"/>
    </source>
</evidence>
<evidence type="ECO:0000256" key="6">
    <source>
        <dbReference type="ARBA" id="ARBA00022666"/>
    </source>
</evidence>
<dbReference type="EC" id="1.13.12.19" evidence="4"/>
<name>A0A973A814_9GAMM</name>
<evidence type="ECO:0000256" key="9">
    <source>
        <dbReference type="ARBA" id="ARBA00047725"/>
    </source>
</evidence>
<dbReference type="InterPro" id="IPR044861">
    <property type="entry name" value="IPNS-like_FE2OG_OXY"/>
</dbReference>
<evidence type="ECO:0000256" key="2">
    <source>
        <dbReference type="ARBA" id="ARBA00004767"/>
    </source>
</evidence>
<dbReference type="GO" id="GO:0102276">
    <property type="term" value="F:2-oxoglutarate oxygenase/decarboxylase (ethylene-forming) activity"/>
    <property type="evidence" value="ECO:0007669"/>
    <property type="project" value="UniProtKB-EC"/>
</dbReference>
<proteinExistence type="inferred from homology"/>
<evidence type="ECO:0000259" key="12">
    <source>
        <dbReference type="PROSITE" id="PS51471"/>
    </source>
</evidence>
<comment type="catalytic activity">
    <reaction evidence="10">
        <text>L-arginine + 2-oxoglutarate + O2 = guanidine + L-glutamate 5-semialdehyde + succinate + CO2</text>
        <dbReference type="Rhea" id="RHEA:31535"/>
        <dbReference type="ChEBI" id="CHEBI:15379"/>
        <dbReference type="ChEBI" id="CHEBI:16526"/>
        <dbReference type="ChEBI" id="CHEBI:16810"/>
        <dbReference type="ChEBI" id="CHEBI:30031"/>
        <dbReference type="ChEBI" id="CHEBI:30087"/>
        <dbReference type="ChEBI" id="CHEBI:32682"/>
        <dbReference type="ChEBI" id="CHEBI:58066"/>
        <dbReference type="EC" id="1.14.20.7"/>
    </reaction>
</comment>
<dbReference type="Gene3D" id="2.60.120.330">
    <property type="entry name" value="B-lactam Antibiotic, Isopenicillin N Synthase, Chain"/>
    <property type="match status" value="1"/>
</dbReference>
<sequence length="317" mass="35822">MSQVPVIDLVHAEQDPSALLPLDLACRDHGFFLLENHGIDEVIDEMWQASAAFFDLPQTEKRKILRSDSIPLGFYDRELTKRKRDLKEVFDYMLPREDRTDLNQWPADQQAFRQAMEQFFIQASDIAERTLQLVYRALNHQVGLDAGYPPGDPRTSNVRLNYYPLVDPLSGAEAGAVAGLGDMALHHHTDPGILTLLLQDMTGGLQALSKSEGWIDVTPKAGTIVVNLGDAMQVWTNDNYRAAVHRVVPMAQTARYSTPYFYNPRNDALLEPIAGLTQGAPRFNSFTWRDYIKGRVDDNFTDLGEDDIQIDKYRIAI</sequence>
<evidence type="ECO:0000256" key="3">
    <source>
        <dbReference type="ARBA" id="ARBA00012293"/>
    </source>
</evidence>
<keyword evidence="11" id="KW-0479">Metal-binding</keyword>
<feature type="domain" description="Fe2OG dioxygenase" evidence="12">
    <location>
        <begin position="154"/>
        <end position="264"/>
    </location>
</feature>
<comment type="cofactor">
    <cofactor evidence="1">
        <name>Fe(2+)</name>
        <dbReference type="ChEBI" id="CHEBI:29033"/>
    </cofactor>
</comment>
<organism evidence="13 14">
    <name type="scientific">SAR86 cluster bacterium</name>
    <dbReference type="NCBI Taxonomy" id="2030880"/>
    <lineage>
        <taxon>Bacteria</taxon>
        <taxon>Pseudomonadati</taxon>
        <taxon>Pseudomonadota</taxon>
        <taxon>Gammaproteobacteria</taxon>
        <taxon>SAR86 cluster</taxon>
    </lineage>
</organism>
<dbReference type="EMBL" id="JABMOJ010000096">
    <property type="protein sequence ID" value="NQV64258.1"/>
    <property type="molecule type" value="Genomic_DNA"/>
</dbReference>
<dbReference type="InterPro" id="IPR027443">
    <property type="entry name" value="IPNS-like_sf"/>
</dbReference>
<reference evidence="13" key="1">
    <citation type="submission" date="2020-05" db="EMBL/GenBank/DDBJ databases">
        <title>Sulfur intermediates as new biogeochemical hubs in an aquatic model microbial ecosystem.</title>
        <authorList>
            <person name="Vigneron A."/>
        </authorList>
    </citation>
    <scope>NUCLEOTIDE SEQUENCE</scope>
    <source>
        <strain evidence="13">Bin.250</strain>
    </source>
</reference>